<dbReference type="AlphaFoldDB" id="A0A9J6PGS5"/>
<evidence type="ECO:0000313" key="2">
    <source>
        <dbReference type="EMBL" id="MCP1337024.1"/>
    </source>
</evidence>
<proteinExistence type="predicted"/>
<dbReference type="EMBL" id="JAMZFT010000002">
    <property type="protein sequence ID" value="MCP1337024.1"/>
    <property type="molecule type" value="Genomic_DNA"/>
</dbReference>
<dbReference type="Proteomes" id="UP001055804">
    <property type="component" value="Unassembled WGS sequence"/>
</dbReference>
<sequence>MDEEAPDLSISGERLFYIIMKAREFDEKVAPGEMDEGSNPSDDNSVSILEDYADDPTLQELQTALDDLNVDAQLDLLALMWFGRGDTDSFAEARVQAADTTDKHIPGYLIGTPQLSDYLEEALSQLGISVTEFGEGHL</sequence>
<evidence type="ECO:0000313" key="3">
    <source>
        <dbReference type="Proteomes" id="UP001055804"/>
    </source>
</evidence>
<dbReference type="RefSeq" id="WP_269332962.1">
    <property type="nucleotide sequence ID" value="NZ_JAMZFT010000002.1"/>
</dbReference>
<accession>A0A9J6PGS5</accession>
<protein>
    <submittedName>
        <fullName evidence="2">DUF3775 domain-containing protein</fullName>
    </submittedName>
</protein>
<reference evidence="2" key="1">
    <citation type="submission" date="2022-06" db="EMBL/GenBank/DDBJ databases">
        <title>Isolation and Genomics of Futiania mangrovii gen. nov., sp. nov., a Rare and Metabolically-versatile member in the Class Alphaproteobacteria.</title>
        <authorList>
            <person name="Liu L."/>
            <person name="Huang W.-C."/>
            <person name="Pan J."/>
            <person name="Li J."/>
            <person name="Huang Y."/>
            <person name="Du H."/>
            <person name="Liu Y."/>
            <person name="Li M."/>
        </authorList>
    </citation>
    <scope>NUCLEOTIDE SEQUENCE</scope>
    <source>
        <strain evidence="2">FT118</strain>
    </source>
</reference>
<dbReference type="Pfam" id="PF12616">
    <property type="entry name" value="DUF3775"/>
    <property type="match status" value="1"/>
</dbReference>
<keyword evidence="3" id="KW-1185">Reference proteome</keyword>
<organism evidence="2 3">
    <name type="scientific">Futiania mangrovi</name>
    <dbReference type="NCBI Taxonomy" id="2959716"/>
    <lineage>
        <taxon>Bacteria</taxon>
        <taxon>Pseudomonadati</taxon>
        <taxon>Pseudomonadota</taxon>
        <taxon>Alphaproteobacteria</taxon>
        <taxon>Futianiales</taxon>
        <taxon>Futianiaceae</taxon>
        <taxon>Futiania</taxon>
    </lineage>
</organism>
<name>A0A9J6PGS5_9PROT</name>
<evidence type="ECO:0000256" key="1">
    <source>
        <dbReference type="SAM" id="MobiDB-lite"/>
    </source>
</evidence>
<feature type="region of interest" description="Disordered" evidence="1">
    <location>
        <begin position="28"/>
        <end position="48"/>
    </location>
</feature>
<gene>
    <name evidence="2" type="ORF">NJQ99_11430</name>
</gene>
<comment type="caution">
    <text evidence="2">The sequence shown here is derived from an EMBL/GenBank/DDBJ whole genome shotgun (WGS) entry which is preliminary data.</text>
</comment>
<feature type="compositionally biased region" description="Polar residues" evidence="1">
    <location>
        <begin position="38"/>
        <end position="47"/>
    </location>
</feature>
<dbReference type="InterPro" id="IPR022254">
    <property type="entry name" value="DUF3775"/>
</dbReference>